<protein>
    <submittedName>
        <fullName evidence="2">Uncharacterized protein</fullName>
    </submittedName>
</protein>
<dbReference type="Proteomes" id="UP000277579">
    <property type="component" value="Unassembled WGS sequence"/>
</dbReference>
<accession>A0A495MG11</accession>
<evidence type="ECO:0000313" key="3">
    <source>
        <dbReference type="Proteomes" id="UP000277579"/>
    </source>
</evidence>
<keyword evidence="1" id="KW-0812">Transmembrane</keyword>
<keyword evidence="1" id="KW-1133">Transmembrane helix</keyword>
<name>A0A495MG11_9FLAO</name>
<evidence type="ECO:0000256" key="1">
    <source>
        <dbReference type="SAM" id="Phobius"/>
    </source>
</evidence>
<feature type="transmembrane region" description="Helical" evidence="1">
    <location>
        <begin position="12"/>
        <end position="34"/>
    </location>
</feature>
<organism evidence="2 3">
    <name type="scientific">Flavobacterium endophyticum</name>
    <dbReference type="NCBI Taxonomy" id="1540163"/>
    <lineage>
        <taxon>Bacteria</taxon>
        <taxon>Pseudomonadati</taxon>
        <taxon>Bacteroidota</taxon>
        <taxon>Flavobacteriia</taxon>
        <taxon>Flavobacteriales</taxon>
        <taxon>Flavobacteriaceae</taxon>
        <taxon>Flavobacterium</taxon>
    </lineage>
</organism>
<dbReference type="EMBL" id="RBLC01000002">
    <property type="protein sequence ID" value="RKS23249.1"/>
    <property type="molecule type" value="Genomic_DNA"/>
</dbReference>
<dbReference type="AlphaFoldDB" id="A0A495MG11"/>
<comment type="caution">
    <text evidence="2">The sequence shown here is derived from an EMBL/GenBank/DDBJ whole genome shotgun (WGS) entry which is preliminary data.</text>
</comment>
<evidence type="ECO:0000313" key="2">
    <source>
        <dbReference type="EMBL" id="RKS23249.1"/>
    </source>
</evidence>
<gene>
    <name evidence="2" type="ORF">CLV94_2154</name>
</gene>
<keyword evidence="3" id="KW-1185">Reference proteome</keyword>
<proteinExistence type="predicted"/>
<reference evidence="2 3" key="1">
    <citation type="submission" date="2018-10" db="EMBL/GenBank/DDBJ databases">
        <title>Genomic Encyclopedia of Archaeal and Bacterial Type Strains, Phase II (KMG-II): from individual species to whole genera.</title>
        <authorList>
            <person name="Goeker M."/>
        </authorList>
    </citation>
    <scope>NUCLEOTIDE SEQUENCE [LARGE SCALE GENOMIC DNA]</scope>
    <source>
        <strain evidence="2 3">DSM 29537</strain>
    </source>
</reference>
<keyword evidence="1" id="KW-0472">Membrane</keyword>
<sequence length="35" mass="4453">MEEKKLRSWKRNYTLVLVMNALYILIFYFIMQYFS</sequence>